<dbReference type="InterPro" id="IPR037244">
    <property type="entry name" value="TSP9_sf"/>
</dbReference>
<feature type="region of interest" description="Disordered" evidence="1">
    <location>
        <begin position="65"/>
        <end position="87"/>
    </location>
</feature>
<dbReference type="EMBL" id="CP133617">
    <property type="protein sequence ID" value="WMV32073.1"/>
    <property type="molecule type" value="Genomic_DNA"/>
</dbReference>
<dbReference type="GO" id="GO:0009507">
    <property type="term" value="C:chloroplast"/>
    <property type="evidence" value="ECO:0007669"/>
    <property type="project" value="TreeGrafter"/>
</dbReference>
<dbReference type="InterPro" id="IPR021584">
    <property type="entry name" value="TSP9"/>
</dbReference>
<feature type="compositionally biased region" description="Polar residues" evidence="1">
    <location>
        <begin position="68"/>
        <end position="78"/>
    </location>
</feature>
<reference evidence="2" key="1">
    <citation type="submission" date="2023-08" db="EMBL/GenBank/DDBJ databases">
        <title>A de novo genome assembly of Solanum verrucosum Schlechtendal, a Mexican diploid species geographically isolated from the other diploid A-genome species in potato relatives.</title>
        <authorList>
            <person name="Hosaka K."/>
        </authorList>
    </citation>
    <scope>NUCLEOTIDE SEQUENCE</scope>
    <source>
        <tissue evidence="2">Young leaves</tissue>
    </source>
</reference>
<dbReference type="SUPFAM" id="SSF144256">
    <property type="entry name" value="TSP9-like"/>
    <property type="match status" value="1"/>
</dbReference>
<dbReference type="PANTHER" id="PTHR36370">
    <property type="entry name" value="THYLAKOID SOLUBLE PHOSPHOPROTEIN"/>
    <property type="match status" value="1"/>
</dbReference>
<accession>A0AAF0R0W4</accession>
<evidence type="ECO:0000256" key="1">
    <source>
        <dbReference type="SAM" id="MobiDB-lite"/>
    </source>
</evidence>
<dbReference type="Pfam" id="PF11493">
    <property type="entry name" value="TSP9"/>
    <property type="match status" value="1"/>
</dbReference>
<protein>
    <recommendedName>
        <fullName evidence="4">Thylakoid soluble phosphoprotein TSP9</fullName>
    </recommendedName>
</protein>
<organism evidence="2 3">
    <name type="scientific">Solanum verrucosum</name>
    <dbReference type="NCBI Taxonomy" id="315347"/>
    <lineage>
        <taxon>Eukaryota</taxon>
        <taxon>Viridiplantae</taxon>
        <taxon>Streptophyta</taxon>
        <taxon>Embryophyta</taxon>
        <taxon>Tracheophyta</taxon>
        <taxon>Spermatophyta</taxon>
        <taxon>Magnoliopsida</taxon>
        <taxon>eudicotyledons</taxon>
        <taxon>Gunneridae</taxon>
        <taxon>Pentapetalae</taxon>
        <taxon>asterids</taxon>
        <taxon>lamiids</taxon>
        <taxon>Solanales</taxon>
        <taxon>Solanaceae</taxon>
        <taxon>Solanoideae</taxon>
        <taxon>Solaneae</taxon>
        <taxon>Solanum</taxon>
    </lineage>
</organism>
<evidence type="ECO:0008006" key="4">
    <source>
        <dbReference type="Google" id="ProtNLM"/>
    </source>
</evidence>
<dbReference type="Proteomes" id="UP001234989">
    <property type="component" value="Chromosome 6"/>
</dbReference>
<gene>
    <name evidence="2" type="ORF">MTR67_025458</name>
</gene>
<dbReference type="PANTHER" id="PTHR36370:SF5">
    <property type="entry name" value="THYLAKOID SOLUBLE PHOSPHOPROTEIN"/>
    <property type="match status" value="1"/>
</dbReference>
<keyword evidence="3" id="KW-1185">Reference proteome</keyword>
<name>A0AAF0R0W4_SOLVR</name>
<evidence type="ECO:0000313" key="3">
    <source>
        <dbReference type="Proteomes" id="UP001234989"/>
    </source>
</evidence>
<sequence>MASLNLFAPPIATTTQRRVVYTRATSTKSSGGSSSEEKSILDFVLGALQKEDQLLETDPIMKKVEGKSGTTTSVNKKSVSIPPPQKDYNGLGGFGSLFAKK</sequence>
<evidence type="ECO:0000313" key="2">
    <source>
        <dbReference type="EMBL" id="WMV32073.1"/>
    </source>
</evidence>
<proteinExistence type="predicted"/>
<dbReference type="AlphaFoldDB" id="A0AAF0R0W4"/>